<dbReference type="SUPFAM" id="SSF51316">
    <property type="entry name" value="Mss4-like"/>
    <property type="match status" value="1"/>
</dbReference>
<dbReference type="OrthoDB" id="4188830at2"/>
<dbReference type="PANTHER" id="PTHR33337:SF40">
    <property type="entry name" value="CENP-V_GFA DOMAIN-CONTAINING PROTEIN-RELATED"/>
    <property type="match status" value="1"/>
</dbReference>
<name>A0A4V3F4B3_9GAMM</name>
<dbReference type="InterPro" id="IPR006913">
    <property type="entry name" value="CENP-V/GFA"/>
</dbReference>
<evidence type="ECO:0000313" key="7">
    <source>
        <dbReference type="Proteomes" id="UP000295380"/>
    </source>
</evidence>
<keyword evidence="3" id="KW-0862">Zinc</keyword>
<sequence length="143" mass="15680">MSASQESRGTCLCGAVSIRVMLERHDVSVCHCRMCQTWSGGPMFAVESEMPMTLEGEENVGVYASSDWAERGFCRQCGTHLFYRLANGQHYAFPVGLLDAGEPWAIAQQIFIDEKPSFYDFANDTPCLTGDEVFAQFAGSAGS</sequence>
<proteinExistence type="inferred from homology"/>
<protein>
    <recommendedName>
        <fullName evidence="5">CENP-V/GFA domain-containing protein</fullName>
    </recommendedName>
</protein>
<reference evidence="6 7" key="1">
    <citation type="submission" date="2019-03" db="EMBL/GenBank/DDBJ databases">
        <title>Genomic Encyclopedia of Type Strains, Phase IV (KMG-IV): sequencing the most valuable type-strain genomes for metagenomic binning, comparative biology and taxonomic classification.</title>
        <authorList>
            <person name="Goeker M."/>
        </authorList>
    </citation>
    <scope>NUCLEOTIDE SEQUENCE [LARGE SCALE GENOMIC DNA]</scope>
    <source>
        <strain evidence="6 7">DSM 6770</strain>
    </source>
</reference>
<dbReference type="PROSITE" id="PS51891">
    <property type="entry name" value="CENP_V_GFA"/>
    <property type="match status" value="1"/>
</dbReference>
<gene>
    <name evidence="6" type="ORF">C8E00_10123</name>
</gene>
<feature type="domain" description="CENP-V/GFA" evidence="5">
    <location>
        <begin position="7"/>
        <end position="120"/>
    </location>
</feature>
<accession>A0A4V3F4B3</accession>
<dbReference type="InterPro" id="IPR011057">
    <property type="entry name" value="Mss4-like_sf"/>
</dbReference>
<dbReference type="GO" id="GO:0046872">
    <property type="term" value="F:metal ion binding"/>
    <property type="evidence" value="ECO:0007669"/>
    <property type="project" value="UniProtKB-KW"/>
</dbReference>
<dbReference type="Gene3D" id="3.90.1590.10">
    <property type="entry name" value="glutathione-dependent formaldehyde- activating enzyme (gfa)"/>
    <property type="match status" value="1"/>
</dbReference>
<dbReference type="Pfam" id="PF04828">
    <property type="entry name" value="GFA"/>
    <property type="match status" value="1"/>
</dbReference>
<comment type="similarity">
    <text evidence="1">Belongs to the Gfa family.</text>
</comment>
<organism evidence="6 7">
    <name type="scientific">Chromohalobacter marismortui</name>
    <dbReference type="NCBI Taxonomy" id="42055"/>
    <lineage>
        <taxon>Bacteria</taxon>
        <taxon>Pseudomonadati</taxon>
        <taxon>Pseudomonadota</taxon>
        <taxon>Gammaproteobacteria</taxon>
        <taxon>Oceanospirillales</taxon>
        <taxon>Halomonadaceae</taxon>
        <taxon>Chromohalobacter</taxon>
    </lineage>
</organism>
<evidence type="ECO:0000256" key="2">
    <source>
        <dbReference type="ARBA" id="ARBA00022723"/>
    </source>
</evidence>
<evidence type="ECO:0000313" key="6">
    <source>
        <dbReference type="EMBL" id="TDU24646.1"/>
    </source>
</evidence>
<dbReference type="EMBL" id="SOBR01000001">
    <property type="protein sequence ID" value="TDU24646.1"/>
    <property type="molecule type" value="Genomic_DNA"/>
</dbReference>
<keyword evidence="2" id="KW-0479">Metal-binding</keyword>
<evidence type="ECO:0000256" key="1">
    <source>
        <dbReference type="ARBA" id="ARBA00005495"/>
    </source>
</evidence>
<dbReference type="RefSeq" id="WP_133693189.1">
    <property type="nucleotide sequence ID" value="NZ_SOBR01000001.1"/>
</dbReference>
<keyword evidence="7" id="KW-1185">Reference proteome</keyword>
<dbReference type="PANTHER" id="PTHR33337">
    <property type="entry name" value="GFA DOMAIN-CONTAINING PROTEIN"/>
    <property type="match status" value="1"/>
</dbReference>
<evidence type="ECO:0000256" key="3">
    <source>
        <dbReference type="ARBA" id="ARBA00022833"/>
    </source>
</evidence>
<dbReference type="GO" id="GO:0016846">
    <property type="term" value="F:carbon-sulfur lyase activity"/>
    <property type="evidence" value="ECO:0007669"/>
    <property type="project" value="InterPro"/>
</dbReference>
<evidence type="ECO:0000259" key="5">
    <source>
        <dbReference type="PROSITE" id="PS51891"/>
    </source>
</evidence>
<dbReference type="Proteomes" id="UP000295380">
    <property type="component" value="Unassembled WGS sequence"/>
</dbReference>
<dbReference type="AlphaFoldDB" id="A0A4V3F4B3"/>
<comment type="caution">
    <text evidence="6">The sequence shown here is derived from an EMBL/GenBank/DDBJ whole genome shotgun (WGS) entry which is preliminary data.</text>
</comment>
<evidence type="ECO:0000256" key="4">
    <source>
        <dbReference type="ARBA" id="ARBA00023239"/>
    </source>
</evidence>
<keyword evidence="4" id="KW-0456">Lyase</keyword>